<dbReference type="EMBL" id="AOME01000015">
    <property type="protein sequence ID" value="EMA55186.1"/>
    <property type="molecule type" value="Genomic_DNA"/>
</dbReference>
<keyword evidence="8" id="KW-1185">Reference proteome</keyword>
<sequence>MSTSARATSFGRAFVGEVQEKEITFIAASIAYYAFVSLIPLLLLLLVTVSVAVDQSTANEIVSGATSSLPASAQELVEGAVSNQDGAGGATAVSLVALLWSALKLFRGLDTAFSRVYGRESGGIAAQVKNGVITLAAVILGAIVAVGIGVAVSFWPVEATVAGVSAVAVVGTLATLLALVAVLLPLYYFLPGGDVTLREAVPGAALAAIGFTVLQIVFRVYAARASAFEAYGVLGGVLLLVTVLYFAGMVLLLGVVLNALLAGRIAGHEGSSGGGLAARLRSGGQA</sequence>
<dbReference type="Proteomes" id="UP000011625">
    <property type="component" value="Unassembled WGS sequence"/>
</dbReference>
<evidence type="ECO:0000256" key="5">
    <source>
        <dbReference type="ARBA" id="ARBA00023136"/>
    </source>
</evidence>
<evidence type="ECO:0000256" key="1">
    <source>
        <dbReference type="ARBA" id="ARBA00004651"/>
    </source>
</evidence>
<dbReference type="Pfam" id="PF03631">
    <property type="entry name" value="Virul_fac_BrkB"/>
    <property type="match status" value="1"/>
</dbReference>
<feature type="transmembrane region" description="Helical" evidence="6">
    <location>
        <begin position="233"/>
        <end position="261"/>
    </location>
</feature>
<dbReference type="OrthoDB" id="204872at2157"/>
<proteinExistence type="predicted"/>
<comment type="subcellular location">
    <subcellularLocation>
        <location evidence="1">Cell membrane</location>
        <topology evidence="1">Multi-pass membrane protein</topology>
    </subcellularLocation>
</comment>
<evidence type="ECO:0000256" key="2">
    <source>
        <dbReference type="ARBA" id="ARBA00022475"/>
    </source>
</evidence>
<evidence type="ECO:0000256" key="6">
    <source>
        <dbReference type="SAM" id="Phobius"/>
    </source>
</evidence>
<dbReference type="NCBIfam" id="TIGR00765">
    <property type="entry name" value="yihY_not_rbn"/>
    <property type="match status" value="1"/>
</dbReference>
<keyword evidence="3 6" id="KW-0812">Transmembrane</keyword>
<feature type="transmembrane region" description="Helical" evidence="6">
    <location>
        <begin position="200"/>
        <end position="221"/>
    </location>
</feature>
<evidence type="ECO:0000256" key="3">
    <source>
        <dbReference type="ARBA" id="ARBA00022692"/>
    </source>
</evidence>
<dbReference type="AlphaFoldDB" id="M0NBF1"/>
<dbReference type="PIRSF" id="PIRSF035875">
    <property type="entry name" value="RNase_BN"/>
    <property type="match status" value="1"/>
</dbReference>
<feature type="transmembrane region" description="Helical" evidence="6">
    <location>
        <begin position="132"/>
        <end position="155"/>
    </location>
</feature>
<dbReference type="STRING" id="1227456.C450_03947"/>
<dbReference type="PATRIC" id="fig|1227456.3.peg.816"/>
<protein>
    <submittedName>
        <fullName evidence="7">Ribonuclease BN</fullName>
    </submittedName>
</protein>
<keyword evidence="2" id="KW-1003">Cell membrane</keyword>
<keyword evidence="4 6" id="KW-1133">Transmembrane helix</keyword>
<dbReference type="RefSeq" id="WP_005040238.1">
    <property type="nucleotide sequence ID" value="NZ_AOME01000015.1"/>
</dbReference>
<name>M0NBF1_9EURY</name>
<dbReference type="PANTHER" id="PTHR30213">
    <property type="entry name" value="INNER MEMBRANE PROTEIN YHJD"/>
    <property type="match status" value="1"/>
</dbReference>
<gene>
    <name evidence="7" type="ORF">C450_03947</name>
</gene>
<reference evidence="7 8" key="1">
    <citation type="journal article" date="2014" name="PLoS Genet.">
        <title>Phylogenetically driven sequencing of extremely halophilic archaea reveals strategies for static and dynamic osmo-response.</title>
        <authorList>
            <person name="Becker E.A."/>
            <person name="Seitzer P.M."/>
            <person name="Tritt A."/>
            <person name="Larsen D."/>
            <person name="Krusor M."/>
            <person name="Yao A.I."/>
            <person name="Wu D."/>
            <person name="Madern D."/>
            <person name="Eisen J.A."/>
            <person name="Darling A.E."/>
            <person name="Facciotti M.T."/>
        </authorList>
    </citation>
    <scope>NUCLEOTIDE SEQUENCE [LARGE SCALE GENOMIC DNA]</scope>
    <source>
        <strain evidence="7 8">DSM 8989</strain>
    </source>
</reference>
<feature type="transmembrane region" description="Helical" evidence="6">
    <location>
        <begin position="86"/>
        <end position="106"/>
    </location>
</feature>
<comment type="caution">
    <text evidence="7">The sequence shown here is derived from an EMBL/GenBank/DDBJ whole genome shotgun (WGS) entry which is preliminary data.</text>
</comment>
<evidence type="ECO:0000313" key="7">
    <source>
        <dbReference type="EMBL" id="EMA55186.1"/>
    </source>
</evidence>
<feature type="transmembrane region" description="Helical" evidence="6">
    <location>
        <begin position="161"/>
        <end position="188"/>
    </location>
</feature>
<dbReference type="GO" id="GO:0005886">
    <property type="term" value="C:plasma membrane"/>
    <property type="evidence" value="ECO:0007669"/>
    <property type="project" value="UniProtKB-SubCell"/>
</dbReference>
<accession>M0NBF1</accession>
<evidence type="ECO:0000256" key="4">
    <source>
        <dbReference type="ARBA" id="ARBA00022989"/>
    </source>
</evidence>
<evidence type="ECO:0000313" key="8">
    <source>
        <dbReference type="Proteomes" id="UP000011625"/>
    </source>
</evidence>
<dbReference type="InterPro" id="IPR017039">
    <property type="entry name" value="Virul_fac_BrkB"/>
</dbReference>
<feature type="transmembrane region" description="Helical" evidence="6">
    <location>
        <begin position="30"/>
        <end position="53"/>
    </location>
</feature>
<dbReference type="PANTHER" id="PTHR30213:SF0">
    <property type="entry name" value="UPF0761 MEMBRANE PROTEIN YIHY"/>
    <property type="match status" value="1"/>
</dbReference>
<organism evidence="7 8">
    <name type="scientific">Halococcus salifodinae DSM 8989</name>
    <dbReference type="NCBI Taxonomy" id="1227456"/>
    <lineage>
        <taxon>Archaea</taxon>
        <taxon>Methanobacteriati</taxon>
        <taxon>Methanobacteriota</taxon>
        <taxon>Stenosarchaea group</taxon>
        <taxon>Halobacteria</taxon>
        <taxon>Halobacteriales</taxon>
        <taxon>Halococcaceae</taxon>
        <taxon>Halococcus</taxon>
    </lineage>
</organism>
<keyword evidence="5 6" id="KW-0472">Membrane</keyword>